<sequence>MLAPAGREATLYRIGAGDSCLPTTSALMGDEPLPAEGWAETDVEARIVARAAFERLVAEDPPFRRDVLRNYANRVADLVVTIRARCSARSPSGWRGPFSRAKAEGSSKRRIRRWRANSAAREVVTRVAQPFEREGLIAVERGRIVIRDRDALRRMAAGEP</sequence>
<dbReference type="InterPro" id="IPR036390">
    <property type="entry name" value="WH_DNA-bd_sf"/>
</dbReference>
<organism evidence="5 6">
    <name type="scientific">Roseiarcus fermentans</name>
    <dbReference type="NCBI Taxonomy" id="1473586"/>
    <lineage>
        <taxon>Bacteria</taxon>
        <taxon>Pseudomonadati</taxon>
        <taxon>Pseudomonadota</taxon>
        <taxon>Alphaproteobacteria</taxon>
        <taxon>Hyphomicrobiales</taxon>
        <taxon>Roseiarcaceae</taxon>
        <taxon>Roseiarcus</taxon>
    </lineage>
</organism>
<keyword evidence="3" id="KW-0804">Transcription</keyword>
<evidence type="ECO:0000313" key="5">
    <source>
        <dbReference type="EMBL" id="RBP10560.1"/>
    </source>
</evidence>
<dbReference type="GO" id="GO:0006355">
    <property type="term" value="P:regulation of DNA-templated transcription"/>
    <property type="evidence" value="ECO:0007669"/>
    <property type="project" value="InterPro"/>
</dbReference>
<name>A0A366F9C0_9HYPH</name>
<keyword evidence="6" id="KW-1185">Reference proteome</keyword>
<accession>A0A366F9C0</accession>
<dbReference type="Gene3D" id="2.60.120.10">
    <property type="entry name" value="Jelly Rolls"/>
    <property type="match status" value="1"/>
</dbReference>
<protein>
    <submittedName>
        <fullName evidence="5">CRP/FNR family transcriptional regulator</fullName>
    </submittedName>
</protein>
<keyword evidence="1" id="KW-0805">Transcription regulation</keyword>
<dbReference type="SUPFAM" id="SSF51206">
    <property type="entry name" value="cAMP-binding domain-like"/>
    <property type="match status" value="1"/>
</dbReference>
<evidence type="ECO:0000256" key="1">
    <source>
        <dbReference type="ARBA" id="ARBA00023015"/>
    </source>
</evidence>
<keyword evidence="2" id="KW-0238">DNA-binding</keyword>
<dbReference type="Proteomes" id="UP000253529">
    <property type="component" value="Unassembled WGS sequence"/>
</dbReference>
<feature type="domain" description="HTH crp-type" evidence="4">
    <location>
        <begin position="119"/>
        <end position="155"/>
    </location>
</feature>
<reference evidence="5 6" key="1">
    <citation type="submission" date="2018-06" db="EMBL/GenBank/DDBJ databases">
        <title>Genomic Encyclopedia of Type Strains, Phase IV (KMG-IV): sequencing the most valuable type-strain genomes for metagenomic binning, comparative biology and taxonomic classification.</title>
        <authorList>
            <person name="Goeker M."/>
        </authorList>
    </citation>
    <scope>NUCLEOTIDE SEQUENCE [LARGE SCALE GENOMIC DNA]</scope>
    <source>
        <strain evidence="5 6">DSM 24875</strain>
    </source>
</reference>
<evidence type="ECO:0000259" key="4">
    <source>
        <dbReference type="Pfam" id="PF13545"/>
    </source>
</evidence>
<comment type="caution">
    <text evidence="5">The sequence shown here is derived from an EMBL/GenBank/DDBJ whole genome shotgun (WGS) entry which is preliminary data.</text>
</comment>
<gene>
    <name evidence="5" type="ORF">DFR50_11846</name>
</gene>
<evidence type="ECO:0000256" key="3">
    <source>
        <dbReference type="ARBA" id="ARBA00023163"/>
    </source>
</evidence>
<dbReference type="AlphaFoldDB" id="A0A366F9C0"/>
<dbReference type="EMBL" id="QNRK01000018">
    <property type="protein sequence ID" value="RBP10560.1"/>
    <property type="molecule type" value="Genomic_DNA"/>
</dbReference>
<dbReference type="SUPFAM" id="SSF46785">
    <property type="entry name" value="Winged helix' DNA-binding domain"/>
    <property type="match status" value="1"/>
</dbReference>
<dbReference type="InterPro" id="IPR018490">
    <property type="entry name" value="cNMP-bd_dom_sf"/>
</dbReference>
<dbReference type="InterPro" id="IPR012318">
    <property type="entry name" value="HTH_CRP"/>
</dbReference>
<dbReference type="Pfam" id="PF13545">
    <property type="entry name" value="HTH_Crp_2"/>
    <property type="match status" value="1"/>
</dbReference>
<evidence type="ECO:0000313" key="6">
    <source>
        <dbReference type="Proteomes" id="UP000253529"/>
    </source>
</evidence>
<dbReference type="GO" id="GO:0003677">
    <property type="term" value="F:DNA binding"/>
    <property type="evidence" value="ECO:0007669"/>
    <property type="project" value="UniProtKB-KW"/>
</dbReference>
<dbReference type="InterPro" id="IPR036388">
    <property type="entry name" value="WH-like_DNA-bd_sf"/>
</dbReference>
<dbReference type="Gene3D" id="1.10.10.10">
    <property type="entry name" value="Winged helix-like DNA-binding domain superfamily/Winged helix DNA-binding domain"/>
    <property type="match status" value="1"/>
</dbReference>
<evidence type="ECO:0000256" key="2">
    <source>
        <dbReference type="ARBA" id="ARBA00023125"/>
    </source>
</evidence>
<dbReference type="InterPro" id="IPR014710">
    <property type="entry name" value="RmlC-like_jellyroll"/>
</dbReference>
<proteinExistence type="predicted"/>